<proteinExistence type="predicted"/>
<dbReference type="InterPro" id="IPR023198">
    <property type="entry name" value="PGP-like_dom2"/>
</dbReference>
<dbReference type="RefSeq" id="WP_344089704.1">
    <property type="nucleotide sequence ID" value="NZ_BAAAHB010000022.1"/>
</dbReference>
<gene>
    <name evidence="1" type="ORF">GCM10009544_25800</name>
</gene>
<dbReference type="GO" id="GO:0016787">
    <property type="term" value="F:hydrolase activity"/>
    <property type="evidence" value="ECO:0007669"/>
    <property type="project" value="UniProtKB-KW"/>
</dbReference>
<name>A0ABN0ZXE0_9ACTN</name>
<dbReference type="InterPro" id="IPR036412">
    <property type="entry name" value="HAD-like_sf"/>
</dbReference>
<dbReference type="Gene3D" id="3.40.50.1000">
    <property type="entry name" value="HAD superfamily/HAD-like"/>
    <property type="match status" value="1"/>
</dbReference>
<dbReference type="Proteomes" id="UP001499895">
    <property type="component" value="Unassembled WGS sequence"/>
</dbReference>
<keyword evidence="1" id="KW-0378">Hydrolase</keyword>
<protein>
    <submittedName>
        <fullName evidence="1">HAD-IA family hydrolase</fullName>
    </submittedName>
</protein>
<dbReference type="InterPro" id="IPR052898">
    <property type="entry name" value="ACAD10-like"/>
</dbReference>
<dbReference type="EMBL" id="BAAAHB010000022">
    <property type="protein sequence ID" value="GAA0462136.1"/>
    <property type="molecule type" value="Genomic_DNA"/>
</dbReference>
<dbReference type="PANTHER" id="PTHR47829">
    <property type="entry name" value="HYDROLASE, PUTATIVE (AFU_ORTHOLOGUE AFUA_1G12880)-RELATED"/>
    <property type="match status" value="1"/>
</dbReference>
<evidence type="ECO:0000313" key="1">
    <source>
        <dbReference type="EMBL" id="GAA0462136.1"/>
    </source>
</evidence>
<evidence type="ECO:0000313" key="2">
    <source>
        <dbReference type="Proteomes" id="UP001499895"/>
    </source>
</evidence>
<dbReference type="InterPro" id="IPR006439">
    <property type="entry name" value="HAD-SF_hydro_IA"/>
</dbReference>
<comment type="caution">
    <text evidence="1">The sequence shown here is derived from an EMBL/GenBank/DDBJ whole genome shotgun (WGS) entry which is preliminary data.</text>
</comment>
<dbReference type="SFLD" id="SFLDS00003">
    <property type="entry name" value="Haloacid_Dehalogenase"/>
    <property type="match status" value="1"/>
</dbReference>
<dbReference type="PANTHER" id="PTHR47829:SF1">
    <property type="entry name" value="HAD FAMILY PHOSPHATASE"/>
    <property type="match status" value="1"/>
</dbReference>
<dbReference type="Gene3D" id="1.10.150.240">
    <property type="entry name" value="Putative phosphatase, domain 2"/>
    <property type="match status" value="1"/>
</dbReference>
<sequence>MPTPRRHGLVLDFGGVLTTPVADSTRAFCRSEGLDPDAFLNVVSADPVGRELYRELECGAITQAEWNTRTAPLLGVDATNLIGRVLAGLSPEPALLAAVRSARRAGVKIALLTNSLGSDPYDPYEGYDLDTLCDAVVLSEHHGVRKPDPAIYPIALEALGLPAADCVFVDDSPRNLTPAGDLGMATVLDTTPAETIPRLESVLGIPLG</sequence>
<dbReference type="InterPro" id="IPR023214">
    <property type="entry name" value="HAD_sf"/>
</dbReference>
<keyword evidence="2" id="KW-1185">Reference proteome</keyword>
<organism evidence="1 2">
    <name type="scientific">Streptomyces stramineus</name>
    <dbReference type="NCBI Taxonomy" id="173861"/>
    <lineage>
        <taxon>Bacteria</taxon>
        <taxon>Bacillati</taxon>
        <taxon>Actinomycetota</taxon>
        <taxon>Actinomycetes</taxon>
        <taxon>Kitasatosporales</taxon>
        <taxon>Streptomycetaceae</taxon>
        <taxon>Streptomyces</taxon>
    </lineage>
</organism>
<dbReference type="SFLD" id="SFLDG01129">
    <property type="entry name" value="C1.5:_HAD__Beta-PGM__Phosphata"/>
    <property type="match status" value="1"/>
</dbReference>
<reference evidence="1 2" key="1">
    <citation type="journal article" date="2019" name="Int. J. Syst. Evol. Microbiol.">
        <title>The Global Catalogue of Microorganisms (GCM) 10K type strain sequencing project: providing services to taxonomists for standard genome sequencing and annotation.</title>
        <authorList>
            <consortium name="The Broad Institute Genomics Platform"/>
            <consortium name="The Broad Institute Genome Sequencing Center for Infectious Disease"/>
            <person name="Wu L."/>
            <person name="Ma J."/>
        </authorList>
    </citation>
    <scope>NUCLEOTIDE SEQUENCE [LARGE SCALE GENOMIC DNA]</scope>
    <source>
        <strain evidence="1 2">JCM 10649</strain>
    </source>
</reference>
<accession>A0ABN0ZXE0</accession>
<dbReference type="Pfam" id="PF00702">
    <property type="entry name" value="Hydrolase"/>
    <property type="match status" value="1"/>
</dbReference>
<dbReference type="CDD" id="cd02603">
    <property type="entry name" value="HAD_sEH-N_like"/>
    <property type="match status" value="1"/>
</dbReference>
<dbReference type="NCBIfam" id="TIGR01509">
    <property type="entry name" value="HAD-SF-IA-v3"/>
    <property type="match status" value="1"/>
</dbReference>
<dbReference type="SUPFAM" id="SSF56784">
    <property type="entry name" value="HAD-like"/>
    <property type="match status" value="1"/>
</dbReference>